<keyword evidence="3" id="KW-1185">Reference proteome</keyword>
<protein>
    <submittedName>
        <fullName evidence="2">Uncharacterized protein</fullName>
    </submittedName>
</protein>
<feature type="compositionally biased region" description="Polar residues" evidence="1">
    <location>
        <begin position="35"/>
        <end position="49"/>
    </location>
</feature>
<dbReference type="AlphaFoldDB" id="A0A1L7X9B3"/>
<organism evidence="2 3">
    <name type="scientific">Phialocephala subalpina</name>
    <dbReference type="NCBI Taxonomy" id="576137"/>
    <lineage>
        <taxon>Eukaryota</taxon>
        <taxon>Fungi</taxon>
        <taxon>Dikarya</taxon>
        <taxon>Ascomycota</taxon>
        <taxon>Pezizomycotina</taxon>
        <taxon>Leotiomycetes</taxon>
        <taxon>Helotiales</taxon>
        <taxon>Mollisiaceae</taxon>
        <taxon>Phialocephala</taxon>
        <taxon>Phialocephala fortinii species complex</taxon>
    </lineage>
</organism>
<feature type="region of interest" description="Disordered" evidence="1">
    <location>
        <begin position="1"/>
        <end position="50"/>
    </location>
</feature>
<reference evidence="2 3" key="1">
    <citation type="submission" date="2016-03" db="EMBL/GenBank/DDBJ databases">
        <authorList>
            <person name="Ploux O."/>
        </authorList>
    </citation>
    <scope>NUCLEOTIDE SEQUENCE [LARGE SCALE GENOMIC DNA]</scope>
    <source>
        <strain evidence="2 3">UAMH 11012</strain>
    </source>
</reference>
<dbReference type="EMBL" id="FJOG01000018">
    <property type="protein sequence ID" value="CZR61611.1"/>
    <property type="molecule type" value="Genomic_DNA"/>
</dbReference>
<sequence>MSRAGDGLRIPERRDDDSAKAGTSSKNTEESKTTANEGANDNMNTTSSRRINRLSREECLRHYKTLFVDKYYHKPTYFNAEIDTLQFGKATEYQFARLLEHLPNKDQLKKLPSILHFTHLETVLISNQIYPDLVQTAHSRGYLGHHEGLCQRIQGEGCRHCFPAFDKPKISEFLKDVRGGKWNTNVIDNDDIGKDENKEDTIEDTNDWREPVFEFKYMCIGRWKNKNEFCPWTDPDGDLKYTEEDYDDED</sequence>
<accession>A0A1L7X9B3</accession>
<name>A0A1L7X9B3_9HELO</name>
<dbReference type="Proteomes" id="UP000184330">
    <property type="component" value="Unassembled WGS sequence"/>
</dbReference>
<proteinExistence type="predicted"/>
<gene>
    <name evidence="2" type="ORF">PAC_11508</name>
</gene>
<feature type="compositionally biased region" description="Basic and acidic residues" evidence="1">
    <location>
        <begin position="9"/>
        <end position="19"/>
    </location>
</feature>
<evidence type="ECO:0000256" key="1">
    <source>
        <dbReference type="SAM" id="MobiDB-lite"/>
    </source>
</evidence>
<evidence type="ECO:0000313" key="2">
    <source>
        <dbReference type="EMBL" id="CZR61611.1"/>
    </source>
</evidence>
<evidence type="ECO:0000313" key="3">
    <source>
        <dbReference type="Proteomes" id="UP000184330"/>
    </source>
</evidence>